<comment type="caution">
    <text evidence="2">The sequence shown here is derived from an EMBL/GenBank/DDBJ whole genome shotgun (WGS) entry which is preliminary data.</text>
</comment>
<dbReference type="AlphaFoldDB" id="A0A1F5VTW7"/>
<keyword evidence="1" id="KW-0732">Signal</keyword>
<protein>
    <recommendedName>
        <fullName evidence="4">CARDB domain-containing protein</fullName>
    </recommendedName>
</protein>
<gene>
    <name evidence="2" type="ORF">A2Y62_10680</name>
</gene>
<proteinExistence type="predicted"/>
<organism evidence="2 3">
    <name type="scientific">Candidatus Fischerbacteria bacterium RBG_13_37_8</name>
    <dbReference type="NCBI Taxonomy" id="1817863"/>
    <lineage>
        <taxon>Bacteria</taxon>
        <taxon>Candidatus Fischeribacteriota</taxon>
    </lineage>
</organism>
<feature type="chain" id="PRO_5013017781" description="CARDB domain-containing protein" evidence="1">
    <location>
        <begin position="16"/>
        <end position="72"/>
    </location>
</feature>
<dbReference type="Proteomes" id="UP000178943">
    <property type="component" value="Unassembled WGS sequence"/>
</dbReference>
<feature type="signal peptide" evidence="1">
    <location>
        <begin position="1"/>
        <end position="15"/>
    </location>
</feature>
<accession>A0A1F5VTW7</accession>
<dbReference type="EMBL" id="MFGW01000083">
    <property type="protein sequence ID" value="OGF66835.1"/>
    <property type="molecule type" value="Genomic_DNA"/>
</dbReference>
<sequence length="72" mass="7643">MFILFLGFVPLLVCAAEEGEILDPVPNITFIQATVDDSTGGNNNAILEPGETAKIAVRVFNMGSATAWQVFG</sequence>
<reference evidence="2 3" key="1">
    <citation type="journal article" date="2016" name="Nat. Commun.">
        <title>Thousands of microbial genomes shed light on interconnected biogeochemical processes in an aquifer system.</title>
        <authorList>
            <person name="Anantharaman K."/>
            <person name="Brown C.T."/>
            <person name="Hug L.A."/>
            <person name="Sharon I."/>
            <person name="Castelle C.J."/>
            <person name="Probst A.J."/>
            <person name="Thomas B.C."/>
            <person name="Singh A."/>
            <person name="Wilkins M.J."/>
            <person name="Karaoz U."/>
            <person name="Brodie E.L."/>
            <person name="Williams K.H."/>
            <person name="Hubbard S.S."/>
            <person name="Banfield J.F."/>
        </authorList>
    </citation>
    <scope>NUCLEOTIDE SEQUENCE [LARGE SCALE GENOMIC DNA]</scope>
</reference>
<name>A0A1F5VTW7_9BACT</name>
<evidence type="ECO:0008006" key="4">
    <source>
        <dbReference type="Google" id="ProtNLM"/>
    </source>
</evidence>
<evidence type="ECO:0000256" key="1">
    <source>
        <dbReference type="SAM" id="SignalP"/>
    </source>
</evidence>
<evidence type="ECO:0000313" key="3">
    <source>
        <dbReference type="Proteomes" id="UP000178943"/>
    </source>
</evidence>
<evidence type="ECO:0000313" key="2">
    <source>
        <dbReference type="EMBL" id="OGF66835.1"/>
    </source>
</evidence>